<dbReference type="Pfam" id="PF07915">
    <property type="entry name" value="PRKCSH"/>
    <property type="match status" value="2"/>
</dbReference>
<feature type="region of interest" description="Disordered" evidence="8">
    <location>
        <begin position="293"/>
        <end position="327"/>
    </location>
</feature>
<dbReference type="GO" id="GO:0005788">
    <property type="term" value="C:endoplasmic reticulum lumen"/>
    <property type="evidence" value="ECO:0007669"/>
    <property type="project" value="TreeGrafter"/>
</dbReference>
<dbReference type="PANTHER" id="PTHR15414:SF0">
    <property type="entry name" value="ENDOPLASMIC RETICULUM LECTIN 1"/>
    <property type="match status" value="1"/>
</dbReference>
<dbReference type="GO" id="GO:0030970">
    <property type="term" value="P:retrograde protein transport, ER to cytosol"/>
    <property type="evidence" value="ECO:0007669"/>
    <property type="project" value="TreeGrafter"/>
</dbReference>
<evidence type="ECO:0000256" key="7">
    <source>
        <dbReference type="ARBA" id="ARBA00041661"/>
    </source>
</evidence>
<dbReference type="InterPro" id="IPR009011">
    <property type="entry name" value="Man6P_isomerase_rcpt-bd_dom_sf"/>
</dbReference>
<dbReference type="InterPro" id="IPR044865">
    <property type="entry name" value="MRH_dom"/>
</dbReference>
<protein>
    <recommendedName>
        <fullName evidence="6">Endoplasmic reticulum lectin 1</fullName>
    </recommendedName>
    <alternativeName>
        <fullName evidence="7">ER lectin</fullName>
    </alternativeName>
</protein>
<keyword evidence="2 9" id="KW-0732">Signal</keyword>
<gene>
    <name evidence="11" type="primary">erlec1_1</name>
    <name evidence="11" type="ORF">FJT64_012977</name>
</gene>
<comment type="caution">
    <text evidence="11">The sequence shown here is derived from an EMBL/GenBank/DDBJ whole genome shotgun (WGS) entry which is preliminary data.</text>
</comment>
<name>A0A6A4VGT3_AMPAM</name>
<keyword evidence="4" id="KW-1015">Disulfide bond</keyword>
<dbReference type="InterPro" id="IPR012913">
    <property type="entry name" value="OS9-like_dom"/>
</dbReference>
<dbReference type="EMBL" id="VIIS01002087">
    <property type="protein sequence ID" value="KAF0288671.1"/>
    <property type="molecule type" value="Genomic_DNA"/>
</dbReference>
<evidence type="ECO:0000313" key="11">
    <source>
        <dbReference type="EMBL" id="KAF0288671.1"/>
    </source>
</evidence>
<dbReference type="OrthoDB" id="239053at2759"/>
<organism evidence="11 12">
    <name type="scientific">Amphibalanus amphitrite</name>
    <name type="common">Striped barnacle</name>
    <name type="synonym">Balanus amphitrite</name>
    <dbReference type="NCBI Taxonomy" id="1232801"/>
    <lineage>
        <taxon>Eukaryota</taxon>
        <taxon>Metazoa</taxon>
        <taxon>Ecdysozoa</taxon>
        <taxon>Arthropoda</taxon>
        <taxon>Crustacea</taxon>
        <taxon>Multicrustacea</taxon>
        <taxon>Cirripedia</taxon>
        <taxon>Thoracica</taxon>
        <taxon>Thoracicalcarea</taxon>
        <taxon>Balanomorpha</taxon>
        <taxon>Balanoidea</taxon>
        <taxon>Balanidae</taxon>
        <taxon>Amphibalaninae</taxon>
        <taxon>Amphibalanus</taxon>
    </lineage>
</organism>
<dbReference type="PANTHER" id="PTHR15414">
    <property type="entry name" value="OS-9-RELATED"/>
    <property type="match status" value="1"/>
</dbReference>
<proteinExistence type="predicted"/>
<keyword evidence="12" id="KW-1185">Reference proteome</keyword>
<evidence type="ECO:0000259" key="10">
    <source>
        <dbReference type="PROSITE" id="PS51914"/>
    </source>
</evidence>
<evidence type="ECO:0000256" key="8">
    <source>
        <dbReference type="SAM" id="MobiDB-lite"/>
    </source>
</evidence>
<reference evidence="11 12" key="1">
    <citation type="submission" date="2019-07" db="EMBL/GenBank/DDBJ databases">
        <title>Draft genome assembly of a fouling barnacle, Amphibalanus amphitrite (Darwin, 1854): The first reference genome for Thecostraca.</title>
        <authorList>
            <person name="Kim W."/>
        </authorList>
    </citation>
    <scope>NUCLEOTIDE SEQUENCE [LARGE SCALE GENOMIC DNA]</scope>
    <source>
        <strain evidence="11">SNU_AA5</strain>
        <tissue evidence="11">Soma without cirri and trophi</tissue>
    </source>
</reference>
<evidence type="ECO:0000256" key="4">
    <source>
        <dbReference type="ARBA" id="ARBA00023157"/>
    </source>
</evidence>
<feature type="domain" description="MRH" evidence="10">
    <location>
        <begin position="347"/>
        <end position="470"/>
    </location>
</feature>
<dbReference type="GO" id="GO:0030968">
    <property type="term" value="P:endoplasmic reticulum unfolded protein response"/>
    <property type="evidence" value="ECO:0007669"/>
    <property type="project" value="InterPro"/>
</dbReference>
<evidence type="ECO:0000313" key="12">
    <source>
        <dbReference type="Proteomes" id="UP000440578"/>
    </source>
</evidence>
<evidence type="ECO:0000256" key="9">
    <source>
        <dbReference type="SAM" id="SignalP"/>
    </source>
</evidence>
<dbReference type="SUPFAM" id="SSF50911">
    <property type="entry name" value="Mannose 6-phosphate receptor domain"/>
    <property type="match status" value="1"/>
</dbReference>
<feature type="chain" id="PRO_5025686825" description="Endoplasmic reticulum lectin 1" evidence="9">
    <location>
        <begin position="20"/>
        <end position="482"/>
    </location>
</feature>
<dbReference type="Gene3D" id="2.70.130.10">
    <property type="entry name" value="Mannose-6-phosphate receptor binding domain"/>
    <property type="match status" value="2"/>
</dbReference>
<comment type="function">
    <text evidence="5">Probable lectin that binds selectively to improperly folded lumenal proteins. May function in endoplasmic reticulum quality control and endoplasmic reticulum-associated degradation (ERAD) of both non-glycosylated proteins and glycoproteins.</text>
</comment>
<dbReference type="Proteomes" id="UP000440578">
    <property type="component" value="Unassembled WGS sequence"/>
</dbReference>
<accession>A0A6A4VGT3</accession>
<keyword evidence="11" id="KW-0430">Lectin</keyword>
<feature type="signal peptide" evidence="9">
    <location>
        <begin position="1"/>
        <end position="19"/>
    </location>
</feature>
<dbReference type="PROSITE" id="PS51914">
    <property type="entry name" value="MRH"/>
    <property type="match status" value="2"/>
</dbReference>
<evidence type="ECO:0000256" key="2">
    <source>
        <dbReference type="ARBA" id="ARBA00022729"/>
    </source>
</evidence>
<dbReference type="AlphaFoldDB" id="A0A6A4VGT3"/>
<evidence type="ECO:0000256" key="1">
    <source>
        <dbReference type="ARBA" id="ARBA00004240"/>
    </source>
</evidence>
<dbReference type="InterPro" id="IPR045149">
    <property type="entry name" value="OS-9-like"/>
</dbReference>
<feature type="compositionally biased region" description="Low complexity" evidence="8">
    <location>
        <begin position="293"/>
        <end position="318"/>
    </location>
</feature>
<comment type="subcellular location">
    <subcellularLocation>
        <location evidence="1">Endoplasmic reticulum</location>
    </subcellularLocation>
</comment>
<evidence type="ECO:0000256" key="5">
    <source>
        <dbReference type="ARBA" id="ARBA00037585"/>
    </source>
</evidence>
<feature type="domain" description="MRH" evidence="10">
    <location>
        <begin position="125"/>
        <end position="244"/>
    </location>
</feature>
<evidence type="ECO:0000256" key="3">
    <source>
        <dbReference type="ARBA" id="ARBA00022824"/>
    </source>
</evidence>
<dbReference type="FunFam" id="2.70.130.10:FF:000001">
    <property type="entry name" value="Endoplasmic reticulum lectin 1"/>
    <property type="match status" value="1"/>
</dbReference>
<sequence length="482" mass="53978">MKIVILLLGCALCLSTCSGQEQEAVQDDQQAGHADESSGNVEKEGDHALLSGFTVEDSSWKIVWHGSSDVDLLNAPDMESILMLTKDNEQYNCQVESVKKPNEEEDASYDGPNPLQLMEPLFNKLACSYRLESYWTYEVCHGDYVRQYHETKEGKQTKLIEYYLGRYSKETLQTEVEEWDAALKSDPASRRPRTLRLEEIDLPYLETLVRYVCHAAGRHEVVSFQETSSCQYVIVVLSPLLCAHPDYRVTADVEHLIHCIALSNSPKRPRSLLELEAQSLALRHGLRPVDGAPAAVPAPAAAPAAAAAEDGPDPDTTPVDAEPPPITTARPLAVYDEKLVEDFLAGRHCLNGGTGWWRYEFCHGKRVDQYHVNRDGTRTVIHLGFFSRDVHREWLTHNPQKRPRPAAGRRHVSHFYSGGSMCDEISAPRSVEVKLKCKQSESPNAVSLYLLEPRPCQYILGVESPIVCRLVEQANDDGLIDE</sequence>
<dbReference type="GO" id="GO:0030246">
    <property type="term" value="F:carbohydrate binding"/>
    <property type="evidence" value="ECO:0007669"/>
    <property type="project" value="UniProtKB-KW"/>
</dbReference>
<keyword evidence="3" id="KW-0256">Endoplasmic reticulum</keyword>
<evidence type="ECO:0000256" key="6">
    <source>
        <dbReference type="ARBA" id="ARBA00041108"/>
    </source>
</evidence>